<keyword evidence="11" id="KW-1185">Reference proteome</keyword>
<keyword evidence="4 10" id="KW-0378">Hydrolase</keyword>
<dbReference type="Pfam" id="PF02838">
    <property type="entry name" value="Glyco_hydro_20b"/>
    <property type="match status" value="1"/>
</dbReference>
<feature type="domain" description="F5/8 type C" evidence="8">
    <location>
        <begin position="619"/>
        <end position="716"/>
    </location>
</feature>
<dbReference type="InterPro" id="IPR025705">
    <property type="entry name" value="Beta_hexosaminidase_sua/sub"/>
</dbReference>
<evidence type="ECO:0000256" key="2">
    <source>
        <dbReference type="ARBA" id="ARBA00006285"/>
    </source>
</evidence>
<dbReference type="SUPFAM" id="SSF49785">
    <property type="entry name" value="Galactose-binding domain-like"/>
    <property type="match status" value="1"/>
</dbReference>
<evidence type="ECO:0000256" key="5">
    <source>
        <dbReference type="ARBA" id="ARBA00023295"/>
    </source>
</evidence>
<dbReference type="GO" id="GO:0005975">
    <property type="term" value="P:carbohydrate metabolic process"/>
    <property type="evidence" value="ECO:0007669"/>
    <property type="project" value="InterPro"/>
</dbReference>
<evidence type="ECO:0000313" key="11">
    <source>
        <dbReference type="Proteomes" id="UP000535020"/>
    </source>
</evidence>
<dbReference type="InterPro" id="IPR000421">
    <property type="entry name" value="FA58C"/>
</dbReference>
<protein>
    <recommendedName>
        <fullName evidence="3">beta-N-acetylhexosaminidase</fullName>
        <ecNumber evidence="3">3.2.1.52</ecNumber>
    </recommendedName>
</protein>
<accession>A0A7Y8Y521</accession>
<feature type="domain" description="Glycoside hydrolase family 20 catalytic" evidence="7">
    <location>
        <begin position="136"/>
        <end position="478"/>
    </location>
</feature>
<evidence type="ECO:0000259" key="8">
    <source>
        <dbReference type="Pfam" id="PF00754"/>
    </source>
</evidence>
<keyword evidence="5" id="KW-0326">Glycosidase</keyword>
<feature type="domain" description="Beta-hexosaminidase bacterial type N-terminal" evidence="9">
    <location>
        <begin position="21"/>
        <end position="132"/>
    </location>
</feature>
<dbReference type="CDD" id="cd06563">
    <property type="entry name" value="GH20_chitobiase-like"/>
    <property type="match status" value="1"/>
</dbReference>
<evidence type="ECO:0000256" key="4">
    <source>
        <dbReference type="ARBA" id="ARBA00022801"/>
    </source>
</evidence>
<evidence type="ECO:0000256" key="1">
    <source>
        <dbReference type="ARBA" id="ARBA00001231"/>
    </source>
</evidence>
<proteinExistence type="inferred from homology"/>
<dbReference type="InterPro" id="IPR017853">
    <property type="entry name" value="GH"/>
</dbReference>
<sequence length="741" mass="83328">MFKKILFALLISQSLFSQELPLIPQPQSLRLLGGEVKTIAFAPEDLFSDLDGLNAFFDKKSPSVYSLGNPGSIEIRKSANFKKEAYSLKILADKPIQIEASDASGAFYALQTLFQMTSAQNATTLPCLEIVDEPKFQWRGMHLDCSRHFWSVHFVKKYIDYLAMYKMNTFHWHLTDDQGWRIEIKKYPKLTEIGSKRKGTMAGHYNEQRWDDIPYGGFYTQEQIKDVVAYAKARHITIVPEIEMPGHAVAALSAYPELACTFGPFEVEKTWGVFDDVFCPKENTFKFLEDVLTEVMALFPSEYIHIGGDECPKTRWKTCAHCQGLIKEKGLKDEHELQSYFIQRIEKFVNSKGRRIIGWDEILEGGLAPNAAVMSWRGIDGGIAAAKQKHYVVMTPESNLYFDRYQGDPKNEPLGFGGFVPIEKVYNFNPIPEALSVEESKYILGAQANLWTEYIATEKHAEYMVFPRLAALAEVDWGTAQPGNFGQFQKRLVNHMKLLDKKGVNYSRSMFGLSAKVSPFGRNQIMLEFTSADKNPEIRYTTDGSEPTSESPLFPGKIVIPDSEIFKAARFEYGKKISETTTQEFKFGKSTARSVSLKNQPSPKYSGDGAFTLTNGIFGDKNRFGRDWLGFSGTDLEAVIDLSEKQKVESVTASFLQSAGSWIYFPAEVEIFVSKDNLDFKSVGKISASDIEKAGGTITIKFKKQKTQYVKVIAKNTTKIADGKPGAGNAAWLFADEILVN</sequence>
<evidence type="ECO:0000256" key="6">
    <source>
        <dbReference type="PIRSR" id="PIRSR625705-1"/>
    </source>
</evidence>
<dbReference type="InterPro" id="IPR015882">
    <property type="entry name" value="HEX_bac_N"/>
</dbReference>
<dbReference type="InterPro" id="IPR015883">
    <property type="entry name" value="Glyco_hydro_20_cat"/>
</dbReference>
<dbReference type="InterPro" id="IPR026876">
    <property type="entry name" value="Fn3_assoc_repeat"/>
</dbReference>
<dbReference type="SUPFAM" id="SSF51445">
    <property type="entry name" value="(Trans)glycosidases"/>
    <property type="match status" value="1"/>
</dbReference>
<reference evidence="10 11" key="1">
    <citation type="submission" date="2020-07" db="EMBL/GenBank/DDBJ databases">
        <authorList>
            <person name="Sun Q."/>
        </authorList>
    </citation>
    <scope>NUCLEOTIDE SEQUENCE [LARGE SCALE GENOMIC DNA]</scope>
    <source>
        <strain evidence="10 11">MAH-1</strain>
    </source>
</reference>
<dbReference type="EMBL" id="JACBJI010000009">
    <property type="protein sequence ID" value="NYA72591.1"/>
    <property type="molecule type" value="Genomic_DNA"/>
</dbReference>
<comment type="similarity">
    <text evidence="2">Belongs to the glycosyl hydrolase 20 family.</text>
</comment>
<dbReference type="SUPFAM" id="SSF55545">
    <property type="entry name" value="beta-N-acetylhexosaminidase-like domain"/>
    <property type="match status" value="1"/>
</dbReference>
<organism evidence="10 11">
    <name type="scientific">Flavobacterium agri</name>
    <dbReference type="NCBI Taxonomy" id="2743471"/>
    <lineage>
        <taxon>Bacteria</taxon>
        <taxon>Pseudomonadati</taxon>
        <taxon>Bacteroidota</taxon>
        <taxon>Flavobacteriia</taxon>
        <taxon>Flavobacteriales</taxon>
        <taxon>Flavobacteriaceae</taxon>
        <taxon>Flavobacterium</taxon>
    </lineage>
</organism>
<comment type="caution">
    <text evidence="10">The sequence shown here is derived from an EMBL/GenBank/DDBJ whole genome shotgun (WGS) entry which is preliminary data.</text>
</comment>
<evidence type="ECO:0000259" key="9">
    <source>
        <dbReference type="Pfam" id="PF02838"/>
    </source>
</evidence>
<dbReference type="Gene3D" id="3.20.20.80">
    <property type="entry name" value="Glycosidases"/>
    <property type="match status" value="1"/>
</dbReference>
<dbReference type="PRINTS" id="PR00738">
    <property type="entry name" value="GLHYDRLASE20"/>
</dbReference>
<dbReference type="Pfam" id="PF00728">
    <property type="entry name" value="Glyco_hydro_20"/>
    <property type="match status" value="1"/>
</dbReference>
<dbReference type="InterPro" id="IPR008979">
    <property type="entry name" value="Galactose-bd-like_sf"/>
</dbReference>
<dbReference type="Proteomes" id="UP000535020">
    <property type="component" value="Unassembled WGS sequence"/>
</dbReference>
<dbReference type="GO" id="GO:0004563">
    <property type="term" value="F:beta-N-acetylhexosaminidase activity"/>
    <property type="evidence" value="ECO:0007669"/>
    <property type="project" value="UniProtKB-EC"/>
</dbReference>
<dbReference type="GO" id="GO:0016020">
    <property type="term" value="C:membrane"/>
    <property type="evidence" value="ECO:0007669"/>
    <property type="project" value="TreeGrafter"/>
</dbReference>
<evidence type="ECO:0000256" key="3">
    <source>
        <dbReference type="ARBA" id="ARBA00012663"/>
    </source>
</evidence>
<dbReference type="GO" id="GO:0030203">
    <property type="term" value="P:glycosaminoglycan metabolic process"/>
    <property type="evidence" value="ECO:0007669"/>
    <property type="project" value="TreeGrafter"/>
</dbReference>
<dbReference type="AlphaFoldDB" id="A0A7Y8Y521"/>
<dbReference type="Pfam" id="PF13287">
    <property type="entry name" value="Fn3_assoc"/>
    <property type="match status" value="1"/>
</dbReference>
<dbReference type="Pfam" id="PF00754">
    <property type="entry name" value="F5_F8_type_C"/>
    <property type="match status" value="1"/>
</dbReference>
<dbReference type="Gene3D" id="3.30.379.10">
    <property type="entry name" value="Chitobiase/beta-hexosaminidase domain 2-like"/>
    <property type="match status" value="1"/>
</dbReference>
<feature type="active site" description="Proton donor" evidence="6">
    <location>
        <position position="310"/>
    </location>
</feature>
<evidence type="ECO:0000259" key="7">
    <source>
        <dbReference type="Pfam" id="PF00728"/>
    </source>
</evidence>
<gene>
    <name evidence="10" type="ORF">HZF10_16805</name>
</gene>
<dbReference type="Gene3D" id="2.60.120.260">
    <property type="entry name" value="Galactose-binding domain-like"/>
    <property type="match status" value="1"/>
</dbReference>
<comment type="catalytic activity">
    <reaction evidence="1">
        <text>Hydrolysis of terminal non-reducing N-acetyl-D-hexosamine residues in N-acetyl-beta-D-hexosaminides.</text>
        <dbReference type="EC" id="3.2.1.52"/>
    </reaction>
</comment>
<dbReference type="PANTHER" id="PTHR22600">
    <property type="entry name" value="BETA-HEXOSAMINIDASE"/>
    <property type="match status" value="1"/>
</dbReference>
<dbReference type="InterPro" id="IPR029018">
    <property type="entry name" value="Hex-like_dom2"/>
</dbReference>
<evidence type="ECO:0000313" key="10">
    <source>
        <dbReference type="EMBL" id="NYA72591.1"/>
    </source>
</evidence>
<dbReference type="EC" id="3.2.1.52" evidence="3"/>
<dbReference type="PANTHER" id="PTHR22600:SF57">
    <property type="entry name" value="BETA-N-ACETYLHEXOSAMINIDASE"/>
    <property type="match status" value="1"/>
</dbReference>
<dbReference type="RefSeq" id="WP_176007400.1">
    <property type="nucleotide sequence ID" value="NZ_JABWMI010000021.1"/>
</dbReference>
<name>A0A7Y8Y521_9FLAO</name>